<dbReference type="SUPFAM" id="SSF55961">
    <property type="entry name" value="Bet v1-like"/>
    <property type="match status" value="1"/>
</dbReference>
<dbReference type="InterPro" id="IPR023393">
    <property type="entry name" value="START-like_dom_sf"/>
</dbReference>
<dbReference type="RefSeq" id="WP_013132470.1">
    <property type="nucleotide sequence ID" value="NC_014165.1"/>
</dbReference>
<evidence type="ECO:0000256" key="1">
    <source>
        <dbReference type="SAM" id="MobiDB-lite"/>
    </source>
</evidence>
<dbReference type="CDD" id="cd05018">
    <property type="entry name" value="CoxG"/>
    <property type="match status" value="1"/>
</dbReference>
<gene>
    <name evidence="3" type="ordered locus">Tbis_2227</name>
</gene>
<dbReference type="STRING" id="469371.Tbis_2227"/>
<dbReference type="OrthoDB" id="9787428at2"/>
<dbReference type="eggNOG" id="COG3427">
    <property type="taxonomic scope" value="Bacteria"/>
</dbReference>
<dbReference type="PANTHER" id="PTHR38588:SF1">
    <property type="entry name" value="BLL0334 PROTEIN"/>
    <property type="match status" value="1"/>
</dbReference>
<keyword evidence="2" id="KW-1133">Transmembrane helix</keyword>
<keyword evidence="4" id="KW-1185">Reference proteome</keyword>
<proteinExistence type="predicted"/>
<dbReference type="KEGG" id="tbi:Tbis_2227"/>
<sequence length="229" mass="23745">MKVVGSATLGVERKRLWEAFHDPEVLVRTIPGCERLQEVGTDVYSMTLTAGVASIKGVYQGQVALVDPQEPERFVLKAQGQGAPGTVEATVQVRLSEVEGGTRVDYDADAVVGGMIGGVGQRMLSSVAKRMANEFFTAVERHLLSGAAAAAGQQAPEQAVPEQAAPEAAAAEPAAAPRETAKVFTREAGGPARPAGAPSWSLVTAFGLGAAVALGSAVVGWLLGRSRRR</sequence>
<dbReference type="AlphaFoldDB" id="D6Y362"/>
<keyword evidence="2" id="KW-0472">Membrane</keyword>
<dbReference type="InterPro" id="IPR010419">
    <property type="entry name" value="CO_DH_gsu"/>
</dbReference>
<dbReference type="EMBL" id="CP001874">
    <property type="protein sequence ID" value="ADG88937.1"/>
    <property type="molecule type" value="Genomic_DNA"/>
</dbReference>
<dbReference type="PANTHER" id="PTHR38588">
    <property type="entry name" value="BLL0334 PROTEIN"/>
    <property type="match status" value="1"/>
</dbReference>
<evidence type="ECO:0000313" key="4">
    <source>
        <dbReference type="Proteomes" id="UP000006640"/>
    </source>
</evidence>
<feature type="transmembrane region" description="Helical" evidence="2">
    <location>
        <begin position="200"/>
        <end position="223"/>
    </location>
</feature>
<feature type="region of interest" description="Disordered" evidence="1">
    <location>
        <begin position="154"/>
        <end position="181"/>
    </location>
</feature>
<dbReference type="Gene3D" id="3.30.530.20">
    <property type="match status" value="1"/>
</dbReference>
<reference evidence="3 4" key="1">
    <citation type="submission" date="2010-01" db="EMBL/GenBank/DDBJ databases">
        <title>The complete genome of Thermobispora bispora DSM 43833.</title>
        <authorList>
            <consortium name="US DOE Joint Genome Institute (JGI-PGF)"/>
            <person name="Lucas S."/>
            <person name="Copeland A."/>
            <person name="Lapidus A."/>
            <person name="Glavina del Rio T."/>
            <person name="Dalin E."/>
            <person name="Tice H."/>
            <person name="Bruce D."/>
            <person name="Goodwin L."/>
            <person name="Pitluck S."/>
            <person name="Kyrpides N."/>
            <person name="Mavromatis K."/>
            <person name="Ivanova N."/>
            <person name="Mikhailova N."/>
            <person name="Chertkov O."/>
            <person name="Brettin T."/>
            <person name="Detter J.C."/>
            <person name="Han C."/>
            <person name="Larimer F."/>
            <person name="Land M."/>
            <person name="Hauser L."/>
            <person name="Markowitz V."/>
            <person name="Cheng J.-F."/>
            <person name="Hugenholtz P."/>
            <person name="Woyke T."/>
            <person name="Wu D."/>
            <person name="Jando M."/>
            <person name="Schneider S."/>
            <person name="Klenk H.-P."/>
            <person name="Eisen J.A."/>
        </authorList>
    </citation>
    <scope>NUCLEOTIDE SEQUENCE [LARGE SCALE GENOMIC DNA]</scope>
    <source>
        <strain evidence="4">ATCC 19993 / DSM 43833 / CBS 139.67 / JCM 10125 / KCTC 9307 / NBRC 14880 / R51</strain>
    </source>
</reference>
<organism evidence="3 4">
    <name type="scientific">Thermobispora bispora (strain ATCC 19993 / DSM 43833 / CBS 139.67 / JCM 10125 / KCTC 9307 / NBRC 14880 / R51)</name>
    <dbReference type="NCBI Taxonomy" id="469371"/>
    <lineage>
        <taxon>Bacteria</taxon>
        <taxon>Bacillati</taxon>
        <taxon>Actinomycetota</taxon>
        <taxon>Actinomycetes</taxon>
        <taxon>Streptosporangiales</taxon>
        <taxon>Streptosporangiaceae</taxon>
        <taxon>Thermobispora</taxon>
    </lineage>
</organism>
<dbReference type="Proteomes" id="UP000006640">
    <property type="component" value="Chromosome"/>
</dbReference>
<accession>D6Y362</accession>
<name>D6Y362_THEBD</name>
<dbReference type="HOGENOM" id="CLU_046420_0_1_11"/>
<protein>
    <submittedName>
        <fullName evidence="3">Carbon monoxide dehydrogenase subunit G</fullName>
    </submittedName>
</protein>
<dbReference type="Pfam" id="PF06240">
    <property type="entry name" value="COXG"/>
    <property type="match status" value="1"/>
</dbReference>
<evidence type="ECO:0000256" key="2">
    <source>
        <dbReference type="SAM" id="Phobius"/>
    </source>
</evidence>
<evidence type="ECO:0000313" key="3">
    <source>
        <dbReference type="EMBL" id="ADG88937.1"/>
    </source>
</evidence>
<feature type="compositionally biased region" description="Low complexity" evidence="1">
    <location>
        <begin position="154"/>
        <end position="177"/>
    </location>
</feature>
<keyword evidence="2" id="KW-0812">Transmembrane</keyword>